<dbReference type="eggNOG" id="ENOG5032TVQ">
    <property type="taxonomic scope" value="Bacteria"/>
</dbReference>
<organism evidence="2 3">
    <name type="scientific">Legionella shakespearei DSM 23087</name>
    <dbReference type="NCBI Taxonomy" id="1122169"/>
    <lineage>
        <taxon>Bacteria</taxon>
        <taxon>Pseudomonadati</taxon>
        <taxon>Pseudomonadota</taxon>
        <taxon>Gammaproteobacteria</taxon>
        <taxon>Legionellales</taxon>
        <taxon>Legionellaceae</taxon>
        <taxon>Legionella</taxon>
    </lineage>
</organism>
<keyword evidence="3" id="KW-1185">Reference proteome</keyword>
<dbReference type="InterPro" id="IPR007825">
    <property type="entry name" value="Major_OMP_Legionella"/>
</dbReference>
<feature type="chain" id="PRO_5006917728" evidence="1">
    <location>
        <begin position="22"/>
        <end position="319"/>
    </location>
</feature>
<dbReference type="Pfam" id="PF05150">
    <property type="entry name" value="Legionella_OMP"/>
    <property type="match status" value="1"/>
</dbReference>
<dbReference type="PATRIC" id="fig|1122169.6.peg.2930"/>
<comment type="caution">
    <text evidence="2">The sequence shown here is derived from an EMBL/GenBank/DDBJ whole genome shotgun (WGS) entry which is preliminary data.</text>
</comment>
<name>A0A0W0YL92_9GAMM</name>
<protein>
    <submittedName>
        <fullName evidence="2">Major outer membrane protein</fullName>
    </submittedName>
</protein>
<dbReference type="Proteomes" id="UP000054600">
    <property type="component" value="Unassembled WGS sequence"/>
</dbReference>
<dbReference type="RefSeq" id="WP_018576736.1">
    <property type="nucleotide sequence ID" value="NZ_KB892391.1"/>
</dbReference>
<keyword evidence="1" id="KW-0732">Signal</keyword>
<evidence type="ECO:0000256" key="1">
    <source>
        <dbReference type="SAM" id="SignalP"/>
    </source>
</evidence>
<evidence type="ECO:0000313" key="3">
    <source>
        <dbReference type="Proteomes" id="UP000054600"/>
    </source>
</evidence>
<dbReference type="OrthoDB" id="5653740at2"/>
<dbReference type="AlphaFoldDB" id="A0A0W0YL92"/>
<gene>
    <name evidence="2" type="ORF">Lsha_2538</name>
</gene>
<accession>A0A0W0YL92</accession>
<reference evidence="2 3" key="1">
    <citation type="submission" date="2015-11" db="EMBL/GenBank/DDBJ databases">
        <title>Genomic analysis of 38 Legionella species identifies large and diverse effector repertoires.</title>
        <authorList>
            <person name="Burstein D."/>
            <person name="Amaro F."/>
            <person name="Zusman T."/>
            <person name="Lifshitz Z."/>
            <person name="Cohen O."/>
            <person name="Gilbert J.A."/>
            <person name="Pupko T."/>
            <person name="Shuman H.A."/>
            <person name="Segal G."/>
        </authorList>
    </citation>
    <scope>NUCLEOTIDE SEQUENCE [LARGE SCALE GENOMIC DNA]</scope>
    <source>
        <strain evidence="2 3">ATCC 49655</strain>
    </source>
</reference>
<sequence length="319" mass="35130">MLGFTKTAAAVLTLGSSVVYAGTMGPVCTPGNVTVPCERSAWDFGVQAVYLVPSFSPVGAFVGSSNRPTIFIPGVFDQTGDPDVYYNEFQPDWAWGFRLEGSYHFNTGNDLNLNWLHYKHTTNQTINLYAPTPVNPFGIAHDMFLVDIPTLDVVNLEFGQHVDFGERKDIRFHGGFEYVRYHHVGEYSDLFGQYDAATLQSNLFGPRVGADYMYNWGNGLAMYAKGATALLAGTSKMEGSVFTVPGAYGSKRAVIPMLEAKTGATYTYSMPSGDLTLDAGWMWMNFFEMEFWASGYNAIQTTNLALDGPYVGLKWVGNV</sequence>
<proteinExistence type="predicted"/>
<feature type="signal peptide" evidence="1">
    <location>
        <begin position="1"/>
        <end position="21"/>
    </location>
</feature>
<evidence type="ECO:0000313" key="2">
    <source>
        <dbReference type="EMBL" id="KTD57697.1"/>
    </source>
</evidence>
<dbReference type="EMBL" id="LNYW01000066">
    <property type="protein sequence ID" value="KTD57697.1"/>
    <property type="molecule type" value="Genomic_DNA"/>
</dbReference>